<evidence type="ECO:0000256" key="1">
    <source>
        <dbReference type="SAM" id="Phobius"/>
    </source>
</evidence>
<sequence length="152" mass="18137">MYLLKPAKLFLIRKFIHLYFNYFNNYLITLQLFINGIFWKKETKLNYLDSMFYFATSKINLDELAKQQCKNYLDNMFLLCSIKNAKEVNYQKLGLHYVSQVKILKIYSESRCNCTKFKTSNIFILSLFLRISQKCNEHNLTKPSFSNNSSDD</sequence>
<evidence type="ECO:0000313" key="3">
    <source>
        <dbReference type="Proteomes" id="UP000276133"/>
    </source>
</evidence>
<name>A0A3M7SHX0_BRAPC</name>
<dbReference type="AlphaFoldDB" id="A0A3M7SHX0"/>
<comment type="caution">
    <text evidence="2">The sequence shown here is derived from an EMBL/GenBank/DDBJ whole genome shotgun (WGS) entry which is preliminary data.</text>
</comment>
<keyword evidence="1" id="KW-0472">Membrane</keyword>
<accession>A0A3M7SHX0</accession>
<feature type="transmembrane region" description="Helical" evidence="1">
    <location>
        <begin position="20"/>
        <end position="39"/>
    </location>
</feature>
<reference evidence="2 3" key="1">
    <citation type="journal article" date="2018" name="Sci. Rep.">
        <title>Genomic signatures of local adaptation to the degree of environmental predictability in rotifers.</title>
        <authorList>
            <person name="Franch-Gras L."/>
            <person name="Hahn C."/>
            <person name="Garcia-Roger E.M."/>
            <person name="Carmona M.J."/>
            <person name="Serra M."/>
            <person name="Gomez A."/>
        </authorList>
    </citation>
    <scope>NUCLEOTIDE SEQUENCE [LARGE SCALE GENOMIC DNA]</scope>
    <source>
        <strain evidence="2">HYR1</strain>
    </source>
</reference>
<gene>
    <name evidence="2" type="ORF">BpHYR1_046302</name>
</gene>
<evidence type="ECO:0000313" key="2">
    <source>
        <dbReference type="EMBL" id="RNA35352.1"/>
    </source>
</evidence>
<keyword evidence="1" id="KW-0812">Transmembrane</keyword>
<protein>
    <submittedName>
        <fullName evidence="2">Uncharacterized protein</fullName>
    </submittedName>
</protein>
<keyword evidence="1" id="KW-1133">Transmembrane helix</keyword>
<proteinExistence type="predicted"/>
<dbReference type="Proteomes" id="UP000276133">
    <property type="component" value="Unassembled WGS sequence"/>
</dbReference>
<dbReference type="EMBL" id="REGN01001336">
    <property type="protein sequence ID" value="RNA35352.1"/>
    <property type="molecule type" value="Genomic_DNA"/>
</dbReference>
<keyword evidence="3" id="KW-1185">Reference proteome</keyword>
<organism evidence="2 3">
    <name type="scientific">Brachionus plicatilis</name>
    <name type="common">Marine rotifer</name>
    <name type="synonym">Brachionus muelleri</name>
    <dbReference type="NCBI Taxonomy" id="10195"/>
    <lineage>
        <taxon>Eukaryota</taxon>
        <taxon>Metazoa</taxon>
        <taxon>Spiralia</taxon>
        <taxon>Gnathifera</taxon>
        <taxon>Rotifera</taxon>
        <taxon>Eurotatoria</taxon>
        <taxon>Monogononta</taxon>
        <taxon>Pseudotrocha</taxon>
        <taxon>Ploima</taxon>
        <taxon>Brachionidae</taxon>
        <taxon>Brachionus</taxon>
    </lineage>
</organism>